<dbReference type="PANTHER" id="PTHR30273:SF2">
    <property type="entry name" value="PROTEIN FECR"/>
    <property type="match status" value="1"/>
</dbReference>
<dbReference type="InterPro" id="IPR006860">
    <property type="entry name" value="FecR"/>
</dbReference>
<dbReference type="Pfam" id="PF04773">
    <property type="entry name" value="FecR"/>
    <property type="match status" value="1"/>
</dbReference>
<feature type="transmembrane region" description="Helical" evidence="1">
    <location>
        <begin position="84"/>
        <end position="107"/>
    </location>
</feature>
<evidence type="ECO:0000256" key="1">
    <source>
        <dbReference type="SAM" id="Phobius"/>
    </source>
</evidence>
<dbReference type="InterPro" id="IPR032623">
    <property type="entry name" value="FecR_N"/>
</dbReference>
<proteinExistence type="predicted"/>
<protein>
    <submittedName>
        <fullName evidence="4">DUF4880 domain-containing protein</fullName>
    </submittedName>
</protein>
<evidence type="ECO:0000313" key="4">
    <source>
        <dbReference type="EMBL" id="KAA9130176.1"/>
    </source>
</evidence>
<dbReference type="GO" id="GO:0016989">
    <property type="term" value="F:sigma factor antagonist activity"/>
    <property type="evidence" value="ECO:0007669"/>
    <property type="project" value="TreeGrafter"/>
</dbReference>
<dbReference type="EMBL" id="VYXP01000009">
    <property type="protein sequence ID" value="KAA9130176.1"/>
    <property type="molecule type" value="Genomic_DNA"/>
</dbReference>
<reference evidence="4 5" key="1">
    <citation type="submission" date="2019-09" db="EMBL/GenBank/DDBJ databases">
        <title>Wenzhouxiangella sp. Genome sequencing and assembly.</title>
        <authorList>
            <person name="Zhang R."/>
        </authorList>
    </citation>
    <scope>NUCLEOTIDE SEQUENCE [LARGE SCALE GENOMIC DNA]</scope>
    <source>
        <strain evidence="4 5">W260</strain>
    </source>
</reference>
<dbReference type="PANTHER" id="PTHR30273">
    <property type="entry name" value="PERIPLASMIC SIGNAL SENSOR AND SIGMA FACTOR ACTIVATOR FECR-RELATED"/>
    <property type="match status" value="1"/>
</dbReference>
<evidence type="ECO:0000259" key="3">
    <source>
        <dbReference type="Pfam" id="PF16220"/>
    </source>
</evidence>
<name>A0A5N0T8M2_9GAMM</name>
<dbReference type="Pfam" id="PF16220">
    <property type="entry name" value="DUF4880"/>
    <property type="match status" value="1"/>
</dbReference>
<dbReference type="AlphaFoldDB" id="A0A5N0T8M2"/>
<feature type="domain" description="FecR protein" evidence="2">
    <location>
        <begin position="131"/>
        <end position="210"/>
    </location>
</feature>
<dbReference type="Gene3D" id="2.60.120.1440">
    <property type="match status" value="1"/>
</dbReference>
<keyword evidence="5" id="KW-1185">Reference proteome</keyword>
<accession>A0A5N0T8M2</accession>
<sequence>MSDQRAHEEASEWIVRLDADNVTAAERSAFVRWLNRSAENADAYQAMSTLWARMDALNLGRPDAFGEAMPARQERPRGETPWYLGYRVAVAASLAVISLVLVAVMVGPATMGTAQPMHFVTPLNSGHYFEAVDGSSVTIEPGTTATLRYTAGRRVLDLAQGTVWVDVVHDPQRPYTVRVGEQTVTALGTRFSVSADATGTRVRVAEGRVRFTARSGQGGRRGANLDEAGAESIELVAGQYLGYHDGVATVSFDHQRDEEAREFE</sequence>
<organism evidence="4 5">
    <name type="scientific">Marinihelvus fidelis</name>
    <dbReference type="NCBI Taxonomy" id="2613842"/>
    <lineage>
        <taxon>Bacteria</taxon>
        <taxon>Pseudomonadati</taxon>
        <taxon>Pseudomonadota</taxon>
        <taxon>Gammaproteobacteria</taxon>
        <taxon>Chromatiales</taxon>
        <taxon>Wenzhouxiangellaceae</taxon>
        <taxon>Marinihelvus</taxon>
    </lineage>
</organism>
<dbReference type="RefSeq" id="WP_150865012.1">
    <property type="nucleotide sequence ID" value="NZ_VYXP01000009.1"/>
</dbReference>
<keyword evidence="1" id="KW-0472">Membrane</keyword>
<keyword evidence="1" id="KW-1133">Transmembrane helix</keyword>
<keyword evidence="1" id="KW-0812">Transmembrane</keyword>
<evidence type="ECO:0000313" key="5">
    <source>
        <dbReference type="Proteomes" id="UP000325372"/>
    </source>
</evidence>
<comment type="caution">
    <text evidence="4">The sequence shown here is derived from an EMBL/GenBank/DDBJ whole genome shotgun (WGS) entry which is preliminary data.</text>
</comment>
<feature type="domain" description="FecR N-terminal" evidence="3">
    <location>
        <begin position="8"/>
        <end position="50"/>
    </location>
</feature>
<evidence type="ECO:0000259" key="2">
    <source>
        <dbReference type="Pfam" id="PF04773"/>
    </source>
</evidence>
<dbReference type="InterPro" id="IPR012373">
    <property type="entry name" value="Ferrdict_sens_TM"/>
</dbReference>
<dbReference type="Proteomes" id="UP000325372">
    <property type="component" value="Unassembled WGS sequence"/>
</dbReference>
<gene>
    <name evidence="4" type="ORF">F3N42_13490</name>
</gene>